<dbReference type="RefSeq" id="WP_203087267.1">
    <property type="nucleotide sequence ID" value="NZ_JAEUZA010000001.1"/>
</dbReference>
<dbReference type="InterPro" id="IPR021297">
    <property type="entry name" value="YlqD"/>
</dbReference>
<dbReference type="Gene3D" id="6.10.140.1110">
    <property type="match status" value="1"/>
</dbReference>
<proteinExistence type="predicted"/>
<organism evidence="1 2">
    <name type="scientific">Alkalicoccobacillus gibsonii</name>
    <dbReference type="NCBI Taxonomy" id="79881"/>
    <lineage>
        <taxon>Bacteria</taxon>
        <taxon>Bacillati</taxon>
        <taxon>Bacillota</taxon>
        <taxon>Bacilli</taxon>
        <taxon>Bacillales</taxon>
        <taxon>Bacillaceae</taxon>
        <taxon>Alkalicoccobacillus</taxon>
    </lineage>
</organism>
<accession>A0ABU9VJ30</accession>
<gene>
    <name evidence="1" type="ORF">MKY91_11990</name>
</gene>
<evidence type="ECO:0000313" key="1">
    <source>
        <dbReference type="EMBL" id="MEN0643872.1"/>
    </source>
</evidence>
<reference evidence="1 2" key="1">
    <citation type="submission" date="2024-03" db="EMBL/GenBank/DDBJ databases">
        <title>Bacilli Hybrid Assemblies.</title>
        <authorList>
            <person name="Kovac J."/>
        </authorList>
    </citation>
    <scope>NUCLEOTIDE SEQUENCE [LARGE SCALE GENOMIC DNA]</scope>
    <source>
        <strain evidence="1 2">FSL R7-0666</strain>
    </source>
</reference>
<keyword evidence="2" id="KW-1185">Reference proteome</keyword>
<name>A0ABU9VJ30_9BACI</name>
<evidence type="ECO:0000313" key="2">
    <source>
        <dbReference type="Proteomes" id="UP001418796"/>
    </source>
</evidence>
<protein>
    <submittedName>
        <fullName evidence="1">YlqD family protein</fullName>
    </submittedName>
</protein>
<sequence length="132" mass="15580">MQFLQTVSIKQVLTEIKKDTLTNELYAEQEQLTREIEQFHFQMHKSIKKTDSTSQEYQLRKRYEQEMNKRIEKKKGIEFRLQQLERLPIGSEITSGQAQAIVELNVGDPWPDTEQPLEVVVKDGIIEQFRGK</sequence>
<dbReference type="Proteomes" id="UP001418796">
    <property type="component" value="Unassembled WGS sequence"/>
</dbReference>
<dbReference type="EMBL" id="JBCITK010000001">
    <property type="protein sequence ID" value="MEN0643872.1"/>
    <property type="molecule type" value="Genomic_DNA"/>
</dbReference>
<dbReference type="Pfam" id="PF11068">
    <property type="entry name" value="YlqD"/>
    <property type="match status" value="1"/>
</dbReference>
<comment type="caution">
    <text evidence="1">The sequence shown here is derived from an EMBL/GenBank/DDBJ whole genome shotgun (WGS) entry which is preliminary data.</text>
</comment>